<comment type="catalytic activity">
    <reaction evidence="7">
        <text>5,10-methylenetetrahydromethanopterin + oxidized coenzyme F420-(gamma-L-Glu)(n) + 2 H(+) = 5,10-methenyl-5,6,7,8-tetrahydromethanopterin + reduced coenzyme F420-(gamma-L-Glu)(n)</text>
        <dbReference type="Rhea" id="RHEA:16721"/>
        <dbReference type="Rhea" id="RHEA-COMP:12939"/>
        <dbReference type="Rhea" id="RHEA-COMP:14378"/>
        <dbReference type="ChEBI" id="CHEBI:15378"/>
        <dbReference type="ChEBI" id="CHEBI:57818"/>
        <dbReference type="ChEBI" id="CHEBI:58337"/>
        <dbReference type="ChEBI" id="CHEBI:133980"/>
        <dbReference type="ChEBI" id="CHEBI:139511"/>
        <dbReference type="EC" id="1.5.98.1"/>
    </reaction>
</comment>
<evidence type="ECO:0000256" key="8">
    <source>
        <dbReference type="SAM" id="MobiDB-lite"/>
    </source>
</evidence>
<dbReference type="Proteomes" id="UP000070520">
    <property type="component" value="Unassembled WGS sequence"/>
</dbReference>
<organism evidence="9 10">
    <name type="scientific">candidate division MSBL1 archaeon SCGC-AAA261C02</name>
    <dbReference type="NCBI Taxonomy" id="1698272"/>
    <lineage>
        <taxon>Archaea</taxon>
        <taxon>Methanobacteriati</taxon>
        <taxon>Methanobacteriota</taxon>
        <taxon>candidate division MSBL1</taxon>
    </lineage>
</organism>
<protein>
    <recommendedName>
        <fullName evidence="3 7">F420-dependent methylenetetrahydromethanopterin dehydrogenase</fullName>
        <shortName evidence="7">MTD</shortName>
        <ecNumber evidence="2 7">1.5.98.1</ecNumber>
    </recommendedName>
    <alternativeName>
        <fullName evidence="6 7">Coenzyme F420-dependent N5,N10-methylenetetrahydromethanopterin dehydrogenase</fullName>
    </alternativeName>
</protein>
<evidence type="ECO:0000256" key="7">
    <source>
        <dbReference type="HAMAP-Rule" id="MF_00058"/>
    </source>
</evidence>
<dbReference type="GO" id="GO:0006730">
    <property type="term" value="P:one-carbon metabolic process"/>
    <property type="evidence" value="ECO:0007669"/>
    <property type="project" value="UniProtKB-UniRule"/>
</dbReference>
<feature type="region of interest" description="Disordered" evidence="8">
    <location>
        <begin position="248"/>
        <end position="276"/>
    </location>
</feature>
<dbReference type="EC" id="1.5.98.1" evidence="2 7"/>
<dbReference type="GO" id="GO:0008901">
    <property type="term" value="F:ferredoxin hydrogenase activity"/>
    <property type="evidence" value="ECO:0007669"/>
    <property type="project" value="InterPro"/>
</dbReference>
<evidence type="ECO:0000313" key="10">
    <source>
        <dbReference type="Proteomes" id="UP000070520"/>
    </source>
</evidence>
<dbReference type="EMBL" id="LHXW01000011">
    <property type="protein sequence ID" value="KXB00162.1"/>
    <property type="molecule type" value="Genomic_DNA"/>
</dbReference>
<gene>
    <name evidence="7" type="primary">mtd</name>
    <name evidence="9" type="ORF">AKJ42_01470</name>
</gene>
<dbReference type="SUPFAM" id="SSF102324">
    <property type="entry name" value="F420-dependent methylenetetrahydromethanopterin dehydrogenase (MTD)"/>
    <property type="match status" value="1"/>
</dbReference>
<comment type="similarity">
    <text evidence="1 7">Belongs to the MTD family.</text>
</comment>
<dbReference type="Gene3D" id="3.40.50.10830">
    <property type="entry name" value="F420-dependent methylenetetrahydromethanopterin dehydrogenase (MTD)"/>
    <property type="match status" value="1"/>
</dbReference>
<evidence type="ECO:0000256" key="5">
    <source>
        <dbReference type="ARBA" id="ARBA00023002"/>
    </source>
</evidence>
<dbReference type="PIRSF" id="PIRSF005627">
    <property type="entry name" value="MTD"/>
    <property type="match status" value="1"/>
</dbReference>
<dbReference type="HAMAP" id="MF_00058">
    <property type="entry name" value="MTD"/>
    <property type="match status" value="1"/>
</dbReference>
<proteinExistence type="inferred from homology"/>
<dbReference type="Pfam" id="PF01993">
    <property type="entry name" value="MTD"/>
    <property type="match status" value="1"/>
</dbReference>
<reference evidence="9 10" key="1">
    <citation type="journal article" date="2016" name="Sci. Rep.">
        <title>Metabolic traits of an uncultured archaeal lineage -MSBL1- from brine pools of the Red Sea.</title>
        <authorList>
            <person name="Mwirichia R."/>
            <person name="Alam I."/>
            <person name="Rashid M."/>
            <person name="Vinu M."/>
            <person name="Ba-Alawi W."/>
            <person name="Anthony Kamau A."/>
            <person name="Kamanda Ngugi D."/>
            <person name="Goker M."/>
            <person name="Klenk H.P."/>
            <person name="Bajic V."/>
            <person name="Stingl U."/>
        </authorList>
    </citation>
    <scope>NUCLEOTIDE SEQUENCE [LARGE SCALE GENOMIC DNA]</scope>
    <source>
        <strain evidence="9">SCGC-AAA261C02</strain>
    </source>
</reference>
<evidence type="ECO:0000256" key="1">
    <source>
        <dbReference type="ARBA" id="ARBA00007842"/>
    </source>
</evidence>
<comment type="caution">
    <text evidence="9">The sequence shown here is derived from an EMBL/GenBank/DDBJ whole genome shotgun (WGS) entry which is preliminary data.</text>
</comment>
<evidence type="ECO:0000256" key="3">
    <source>
        <dbReference type="ARBA" id="ARBA00014062"/>
    </source>
</evidence>
<keyword evidence="5 7" id="KW-0560">Oxidoreductase</keyword>
<dbReference type="Gene3D" id="6.10.140.120">
    <property type="match status" value="1"/>
</dbReference>
<accession>A0A133V157</accession>
<dbReference type="AlphaFoldDB" id="A0A133V157"/>
<comment type="function">
    <text evidence="7">Catalyzes the oxidation of methylene-H(4)MPT to methenyl-H(4)MPT(+).</text>
</comment>
<evidence type="ECO:0000313" key="9">
    <source>
        <dbReference type="EMBL" id="KXB00162.1"/>
    </source>
</evidence>
<dbReference type="PATRIC" id="fig|1698272.3.peg.95"/>
<dbReference type="GO" id="GO:0015948">
    <property type="term" value="P:methanogenesis"/>
    <property type="evidence" value="ECO:0007669"/>
    <property type="project" value="InterPro"/>
</dbReference>
<evidence type="ECO:0000256" key="2">
    <source>
        <dbReference type="ARBA" id="ARBA00012904"/>
    </source>
</evidence>
<evidence type="ECO:0000256" key="6">
    <source>
        <dbReference type="ARBA" id="ARBA00031410"/>
    </source>
</evidence>
<keyword evidence="4 7" id="KW-0554">One-carbon metabolism</keyword>
<name>A0A133V157_9EURY</name>
<dbReference type="InterPro" id="IPR036080">
    <property type="entry name" value="MTD_sf"/>
</dbReference>
<dbReference type="InterPro" id="IPR002844">
    <property type="entry name" value="MTD"/>
</dbReference>
<dbReference type="NCBIfam" id="NF002162">
    <property type="entry name" value="PRK00994.1"/>
    <property type="match status" value="1"/>
</dbReference>
<sequence>MQKVRVGLVKLGNIGTSPMLDLMLDERAEREDIEFRSVSSGPRMGKEDSKDVAEKILEFNPDLITIISPNPTTPGPSSARDALSETGVPCTVVGDAPGTQITDDLEEAGFGYIFVIADSMIGARKEFLDPTEMALFNADLIKVLSITGALRAVRQEMDKAIESIKSSELYLPRIIVDRDTAAEAAGFENPYAKVKAMSAFEIASKVAELSVEGCFKVQDKEKYIPIVGSAHEMMRTAAQLADEARELEKSKDSVLRKPHADDGKTLSKRKFMETPK</sequence>
<keyword evidence="10" id="KW-1185">Reference proteome</keyword>
<evidence type="ECO:0000256" key="4">
    <source>
        <dbReference type="ARBA" id="ARBA00022563"/>
    </source>
</evidence>
<dbReference type="GO" id="GO:0030268">
    <property type="term" value="F:methylenetetrahydromethanopterin dehydrogenase activity"/>
    <property type="evidence" value="ECO:0007669"/>
    <property type="project" value="UniProtKB-UniRule"/>
</dbReference>